<proteinExistence type="predicted"/>
<dbReference type="RefSeq" id="XP_052750518.1">
    <property type="nucleotide sequence ID" value="XM_052894558.1"/>
</dbReference>
<dbReference type="SMART" id="SM00314">
    <property type="entry name" value="RA"/>
    <property type="match status" value="1"/>
</dbReference>
<dbReference type="SUPFAM" id="SSF48403">
    <property type="entry name" value="Ankyrin repeat"/>
    <property type="match status" value="1"/>
</dbReference>
<dbReference type="Gene3D" id="1.25.40.20">
    <property type="entry name" value="Ankyrin repeat-containing domain"/>
    <property type="match status" value="1"/>
</dbReference>
<dbReference type="Gene3D" id="3.10.20.90">
    <property type="entry name" value="Phosphatidylinositol 3-kinase Catalytic Subunit, Chain A, domain 1"/>
    <property type="match status" value="1"/>
</dbReference>
<dbReference type="InterPro" id="IPR002110">
    <property type="entry name" value="Ankyrin_rpt"/>
</dbReference>
<dbReference type="InterPro" id="IPR036770">
    <property type="entry name" value="Ankyrin_rpt-contain_sf"/>
</dbReference>
<dbReference type="InterPro" id="IPR000159">
    <property type="entry name" value="RA_dom"/>
</dbReference>
<dbReference type="CDD" id="cd00063">
    <property type="entry name" value="FN3"/>
    <property type="match status" value="1"/>
</dbReference>
<organism evidence="5 6">
    <name type="scientific">Galleria mellonella</name>
    <name type="common">Greater wax moth</name>
    <dbReference type="NCBI Taxonomy" id="7137"/>
    <lineage>
        <taxon>Eukaryota</taxon>
        <taxon>Metazoa</taxon>
        <taxon>Ecdysozoa</taxon>
        <taxon>Arthropoda</taxon>
        <taxon>Hexapoda</taxon>
        <taxon>Insecta</taxon>
        <taxon>Pterygota</taxon>
        <taxon>Neoptera</taxon>
        <taxon>Endopterygota</taxon>
        <taxon>Lepidoptera</taxon>
        <taxon>Glossata</taxon>
        <taxon>Ditrysia</taxon>
        <taxon>Pyraloidea</taxon>
        <taxon>Pyralidae</taxon>
        <taxon>Galleriinae</taxon>
        <taxon>Galleria</taxon>
    </lineage>
</organism>
<accession>A0ABM3MHA0</accession>
<feature type="compositionally biased region" description="Basic and acidic residues" evidence="2">
    <location>
        <begin position="1346"/>
        <end position="1366"/>
    </location>
</feature>
<feature type="region of interest" description="Disordered" evidence="2">
    <location>
        <begin position="423"/>
        <end position="450"/>
    </location>
</feature>
<dbReference type="PANTHER" id="PTHR21437">
    <property type="entry name" value="WIDE AWAKE"/>
    <property type="match status" value="1"/>
</dbReference>
<feature type="compositionally biased region" description="Low complexity" evidence="2">
    <location>
        <begin position="165"/>
        <end position="177"/>
    </location>
</feature>
<dbReference type="GeneID" id="113511525"/>
<dbReference type="PROSITE" id="PS50297">
    <property type="entry name" value="ANK_REP_REGION"/>
    <property type="match status" value="1"/>
</dbReference>
<dbReference type="InterPro" id="IPR036116">
    <property type="entry name" value="FN3_sf"/>
</dbReference>
<dbReference type="PROSITE" id="PS50200">
    <property type="entry name" value="RA"/>
    <property type="match status" value="1"/>
</dbReference>
<dbReference type="PROSITE" id="PS50853">
    <property type="entry name" value="FN3"/>
    <property type="match status" value="1"/>
</dbReference>
<evidence type="ECO:0000256" key="1">
    <source>
        <dbReference type="PROSITE-ProRule" id="PRU00023"/>
    </source>
</evidence>
<dbReference type="PANTHER" id="PTHR21437:SF1">
    <property type="entry name" value="WIDE AWAKE"/>
    <property type="match status" value="1"/>
</dbReference>
<dbReference type="Gene3D" id="2.60.40.10">
    <property type="entry name" value="Immunoglobulins"/>
    <property type="match status" value="1"/>
</dbReference>
<dbReference type="PROSITE" id="PS50088">
    <property type="entry name" value="ANK_REPEAT"/>
    <property type="match status" value="1"/>
</dbReference>
<feature type="region of interest" description="Disordered" evidence="2">
    <location>
        <begin position="1344"/>
        <end position="1366"/>
    </location>
</feature>
<sequence>MDEPSAAKRPSVLTIDRAAFLLLRVKRAFKKKRQQRKEKHAAAAAAAAAEALGGSGRRMPPPLLRSRTLPAIIAPGFSILHAQIDPQRTNDISQSQLLCRGLSAHKVCGLRAHAPRISFTSKDEPELHEIRRKSASSRLGSSPRSSIASEDRADGIALRVPTPRGSVSSTGSSSTSSRLARLLTQGVRGTPEDVAVDAPRRLSWERRDSAGQIPRSASIDSVVEAAICARHSEPSQSITLQLPTRSDRAFSLASPAVGRRAKSQRGQAEFQYGALLDGCGGELPSLSACAPLPPNLDKATRRQQKDARAQQDKIAQVNIHLHALFAAVEHGYLDKARNILDSTDVDVNSLNADGLSPLDVAVLSSNRPLVKMLMEFGAKEGTQFKIPEALGAHLRRLVREAESRLHEVVGCAQDKTCRDDTCTRSSAGGQAAGTTGCAGGAGSEKDKQAQHWERRVRTLKRLLLGWQQSRPPAGPPPPDLEVCSAHTVCVRLKESRVTPAAQRDPPIVTKYRVEWSSRADFSNVCGSRDVAASGTNNGTRVLAAGLTRGRRYFFRAAAGNIKGWGPFTVSVPRSVVPSSWRDVSSRAIRGEGGGTAAALEALASAAAGARSRPPAPPPRATRKKAATIRQLFTAASKFQKNLRRGVYLACILYHEDKVLVTSEEFLPVIEVDETYPTCIYADFHWLMKVACCWDDVKALRADMEKHTSSSIHFRLKLLTAAAQMQSALCIQDLGQLYHKPLRDSHGTVVISVVTSVKSAKCVSALNSRWAAVNRLRRRVLSDDNTMGELLMASVHDQIAYHQVSRVQLPRGLYLGYLKLQSSVEVVRIVAPARTPNVPPHTRVRENPHVSAEEWDYLRNQSGKPHCEEVQPINSLVSISGSQEKPSESQEMFLDQIASAARRLFKEMEIPIESVIAHRIYDLEVIELNNDVSFVMICPPAEQACSVPGQKEILLQKGDLLSLPIQAFEMIHLQTYHTNILNKYSKLSCILELDVALAAHSHREAFSCTEMQTAKERLTKLEELQNNLNAIWKAERWLMDLIGFARDKDKAVPSSGILLKYILDKAASQTNKDYPDISGTSDKDSNLKVDLLQIPSRDGKITKMSPGRGSWPGPAGNGNHANLHPEFSKSEQQLSLAPRQTSISTLNLTSSQYLNAENQYTSRKSSADSQFTQSSAMSNNYVSSNSQFDIKSTGSQCSNTRLPPSRSEDTLVLQNENVDQKPRPHSINTSVSNSSSPLLTVKGYYPGSMISMRASKCNVSESAQSLSSDSESQSCPITSVPLKIRPQGKHYRTSCNVIASKSMTNVKSSDVDYTDTGQEMYPKTNLCVKRQPLLETQEDTEYNNKVPKTDERCDNEERVNPASDERLPDQPGILQVFAAYETGLAAGTSLKLHVTPRTSAREVIDLVVKQLNMAAVLKGKSGPVYGPEKLQDFCLVAVIGARERCLRDDFRPLQLQNPWRKGRLYVRLKHDVLAALQHSAKQPAYI</sequence>
<feature type="region of interest" description="Disordered" evidence="2">
    <location>
        <begin position="1097"/>
        <end position="1132"/>
    </location>
</feature>
<dbReference type="Proteomes" id="UP001652740">
    <property type="component" value="Unplaced"/>
</dbReference>
<dbReference type="InterPro" id="IPR003961">
    <property type="entry name" value="FN3_dom"/>
</dbReference>
<dbReference type="InterPro" id="IPR013783">
    <property type="entry name" value="Ig-like_fold"/>
</dbReference>
<feature type="domain" description="Fibronectin type-III" evidence="4">
    <location>
        <begin position="476"/>
        <end position="578"/>
    </location>
</feature>
<dbReference type="InterPro" id="IPR039269">
    <property type="entry name" value="ANKFN1"/>
</dbReference>
<dbReference type="CDD" id="cd17117">
    <property type="entry name" value="RA_ANKFN1_like"/>
    <property type="match status" value="1"/>
</dbReference>
<keyword evidence="5" id="KW-1185">Reference proteome</keyword>
<feature type="region of interest" description="Disordered" evidence="2">
    <location>
        <begin position="119"/>
        <end position="179"/>
    </location>
</feature>
<feature type="repeat" description="ANK" evidence="1">
    <location>
        <begin position="353"/>
        <end position="378"/>
    </location>
</feature>
<name>A0ABM3MHA0_GALME</name>
<reference evidence="6" key="1">
    <citation type="submission" date="2025-08" db="UniProtKB">
        <authorList>
            <consortium name="RefSeq"/>
        </authorList>
    </citation>
    <scope>IDENTIFICATION</scope>
    <source>
        <tissue evidence="6">Whole larvae</tissue>
    </source>
</reference>
<feature type="compositionally biased region" description="Low complexity" evidence="2">
    <location>
        <begin position="136"/>
        <end position="148"/>
    </location>
</feature>
<keyword evidence="1" id="KW-0040">ANK repeat</keyword>
<gene>
    <name evidence="6" type="primary">LOC113511525</name>
</gene>
<evidence type="ECO:0000313" key="5">
    <source>
        <dbReference type="Proteomes" id="UP001652740"/>
    </source>
</evidence>
<protein>
    <submittedName>
        <fullName evidence="6">Uncharacterized protein LOC113511525 isoform X1</fullName>
    </submittedName>
</protein>
<evidence type="ECO:0000256" key="2">
    <source>
        <dbReference type="SAM" id="MobiDB-lite"/>
    </source>
</evidence>
<feature type="domain" description="Ras-associating" evidence="3">
    <location>
        <begin position="1369"/>
        <end position="1470"/>
    </location>
</feature>
<evidence type="ECO:0000313" key="6">
    <source>
        <dbReference type="RefSeq" id="XP_052750518.1"/>
    </source>
</evidence>
<evidence type="ECO:0000259" key="3">
    <source>
        <dbReference type="PROSITE" id="PS50200"/>
    </source>
</evidence>
<evidence type="ECO:0000259" key="4">
    <source>
        <dbReference type="PROSITE" id="PS50853"/>
    </source>
</evidence>
<dbReference type="SUPFAM" id="SSF49265">
    <property type="entry name" value="Fibronectin type III"/>
    <property type="match status" value="1"/>
</dbReference>